<dbReference type="Pfam" id="PF20736">
    <property type="entry name" value="Glyco_hydro127M"/>
    <property type="match status" value="1"/>
</dbReference>
<accession>A0AAU9DA68</accession>
<dbReference type="PANTHER" id="PTHR31151">
    <property type="entry name" value="PROLINE-TRNA LIGASE (DUF1680)"/>
    <property type="match status" value="1"/>
</dbReference>
<dbReference type="InterPro" id="IPR008928">
    <property type="entry name" value="6-hairpin_glycosidase_sf"/>
</dbReference>
<dbReference type="Proteomes" id="UP001348817">
    <property type="component" value="Plasmid pFA6"/>
</dbReference>
<dbReference type="PANTHER" id="PTHR31151:SF0">
    <property type="entry name" value="PROLINE-TRNA LIGASE (DUF1680)"/>
    <property type="match status" value="1"/>
</dbReference>
<evidence type="ECO:0000259" key="1">
    <source>
        <dbReference type="Pfam" id="PF07944"/>
    </source>
</evidence>
<sequence>MRNEVTVVNIPDTSSLNSHYYGNRAPLKANPLIKLPVGSIRPAGWLKAMLERQRDGLTGNLNTISAWLQKEDNAWLSKDGIGRWGWEELPYWLRGYGNIGYTLNDKKIIEETRVWIEGALASQRKNGDFGPEFRFGDDKTRDYWANMVMLYCLQSYYEYSQDDRVIELMTNYFKHQLTVPDHEFLTHYWQHMRGGDNMNSVLWLYNRTGDKFLLELAHKIHRNTADWSKANKLPNWHNVNIAQGFREPATYYSLSHNKKHLEATYANFKHVRQRHGQVPGGMYGADEIAREGYDDPRQATETCGIVEQMFSDELLLGLTGDVFWADHCENVALNSFVAALMPDMRSLRYFTAPNLVRSDKENHAPGLSKRGTFLLMNPFSSRCCQHNHSSGWPYYTERLWMATPDNGLAATLYSASEVTATVGEGTQVTLTEETNYPYEEQVQVRVNTPEEVCFPLYLRIPGWCGQATAKINGETVIANPAPGNYIRIYRSWKNDDTVTLSLPMEVKVKTWTANHNSASVNYGPLTYSLDIKERFVRLQSTQTAVKDSRWQEGVDAKRWPSWEIHPESAWNYGLSLDPESPEESFLVEKKPWPEDNFPFTHESNPIVIKTKGKRIPEWKIDQYGLVGQLMDSPVSPDTETEEISLIPMGTARLRISAFPVVDAETPTEQKTTKKKNLAEL</sequence>
<dbReference type="SUPFAM" id="SSF48208">
    <property type="entry name" value="Six-hairpin glycosidases"/>
    <property type="match status" value="1"/>
</dbReference>
<protein>
    <recommendedName>
        <fullName evidence="5">DUF1680 family protein</fullName>
    </recommendedName>
</protein>
<dbReference type="EMBL" id="AP025320">
    <property type="protein sequence ID" value="BDD12803.1"/>
    <property type="molecule type" value="Genomic_DNA"/>
</dbReference>
<reference evidence="3 4" key="1">
    <citation type="submission" date="2021-12" db="EMBL/GenBank/DDBJ databases">
        <title>Genome sequencing of bacteria with rrn-lacking chromosome and rrn-plasmid.</title>
        <authorList>
            <person name="Anda M."/>
            <person name="Iwasaki W."/>
        </authorList>
    </citation>
    <scope>NUCLEOTIDE SEQUENCE [LARGE SCALE GENOMIC DNA]</scope>
    <source>
        <strain evidence="3 4">DSM 100852</strain>
        <plasmid evidence="3 4">pFA6</plasmid>
    </source>
</reference>
<evidence type="ECO:0008006" key="5">
    <source>
        <dbReference type="Google" id="ProtNLM"/>
    </source>
</evidence>
<feature type="domain" description="Non-reducing end beta-L-arabinofuranosidase-like GH127 catalytic" evidence="1">
    <location>
        <begin position="90"/>
        <end position="396"/>
    </location>
</feature>
<geneLocation type="plasmid" evidence="3 4">
    <name>pFA6</name>
</geneLocation>
<keyword evidence="3" id="KW-0614">Plasmid</keyword>
<proteinExistence type="predicted"/>
<organism evidence="3 4">
    <name type="scientific">Fulvitalea axinellae</name>
    <dbReference type="NCBI Taxonomy" id="1182444"/>
    <lineage>
        <taxon>Bacteria</taxon>
        <taxon>Pseudomonadati</taxon>
        <taxon>Bacteroidota</taxon>
        <taxon>Cytophagia</taxon>
        <taxon>Cytophagales</taxon>
        <taxon>Persicobacteraceae</taxon>
        <taxon>Fulvitalea</taxon>
    </lineage>
</organism>
<dbReference type="AlphaFoldDB" id="A0AAU9DA68"/>
<gene>
    <name evidence="3" type="ORF">FUAX_52350</name>
</gene>
<dbReference type="Pfam" id="PF07944">
    <property type="entry name" value="Beta-AFase-like_GH127_cat"/>
    <property type="match status" value="1"/>
</dbReference>
<evidence type="ECO:0000259" key="2">
    <source>
        <dbReference type="Pfam" id="PF20736"/>
    </source>
</evidence>
<dbReference type="InterPro" id="IPR012878">
    <property type="entry name" value="Beta-AFase-like_GH127_cat"/>
</dbReference>
<dbReference type="KEGG" id="fax:FUAX_52350"/>
<dbReference type="GO" id="GO:0005975">
    <property type="term" value="P:carbohydrate metabolic process"/>
    <property type="evidence" value="ECO:0007669"/>
    <property type="project" value="InterPro"/>
</dbReference>
<name>A0AAU9DA68_9BACT</name>
<keyword evidence="4" id="KW-1185">Reference proteome</keyword>
<evidence type="ECO:0000313" key="4">
    <source>
        <dbReference type="Proteomes" id="UP001348817"/>
    </source>
</evidence>
<dbReference type="InterPro" id="IPR049046">
    <property type="entry name" value="Beta-AFase-like_GH127_middle"/>
</dbReference>
<feature type="domain" description="Non-reducing end beta-L-arabinofuranosidase-like GH127 middle" evidence="2">
    <location>
        <begin position="408"/>
        <end position="504"/>
    </location>
</feature>
<evidence type="ECO:0000313" key="3">
    <source>
        <dbReference type="EMBL" id="BDD12803.1"/>
    </source>
</evidence>